<comment type="caution">
    <text evidence="3">The sequence shown here is derived from an EMBL/GenBank/DDBJ whole genome shotgun (WGS) entry which is preliminary data.</text>
</comment>
<keyword evidence="1" id="KW-1133">Transmembrane helix</keyword>
<dbReference type="EMBL" id="JAGFNZ010000001">
    <property type="protein sequence ID" value="MBW7571411.1"/>
    <property type="molecule type" value="Genomic_DNA"/>
</dbReference>
<proteinExistence type="predicted"/>
<keyword evidence="1" id="KW-0472">Membrane</keyword>
<feature type="domain" description="DUF1468" evidence="2">
    <location>
        <begin position="10"/>
        <end position="160"/>
    </location>
</feature>
<feature type="transmembrane region" description="Helical" evidence="1">
    <location>
        <begin position="106"/>
        <end position="122"/>
    </location>
</feature>
<evidence type="ECO:0000256" key="1">
    <source>
        <dbReference type="SAM" id="Phobius"/>
    </source>
</evidence>
<dbReference type="Pfam" id="PF07331">
    <property type="entry name" value="TctB"/>
    <property type="match status" value="1"/>
</dbReference>
<organism evidence="3 4">
    <name type="scientific">Caproiciproducens faecalis</name>
    <dbReference type="NCBI Taxonomy" id="2820301"/>
    <lineage>
        <taxon>Bacteria</taxon>
        <taxon>Bacillati</taxon>
        <taxon>Bacillota</taxon>
        <taxon>Clostridia</taxon>
        <taxon>Eubacteriales</taxon>
        <taxon>Acutalibacteraceae</taxon>
        <taxon>Caproiciproducens</taxon>
    </lineage>
</organism>
<feature type="transmembrane region" description="Helical" evidence="1">
    <location>
        <begin position="134"/>
        <end position="159"/>
    </location>
</feature>
<name>A0ABS7DLI3_9FIRM</name>
<feature type="transmembrane region" description="Helical" evidence="1">
    <location>
        <begin position="85"/>
        <end position="100"/>
    </location>
</feature>
<dbReference type="InterPro" id="IPR009936">
    <property type="entry name" value="DUF1468"/>
</dbReference>
<keyword evidence="1" id="KW-0812">Transmembrane</keyword>
<evidence type="ECO:0000313" key="4">
    <source>
        <dbReference type="Proteomes" id="UP000719942"/>
    </source>
</evidence>
<keyword evidence="4" id="KW-1185">Reference proteome</keyword>
<reference evidence="3 4" key="1">
    <citation type="submission" date="2021-03" db="EMBL/GenBank/DDBJ databases">
        <title>Caproiciproducens sp. nov. isolated from feces of cow.</title>
        <authorList>
            <person name="Choi J.-Y."/>
        </authorList>
    </citation>
    <scope>NUCLEOTIDE SEQUENCE [LARGE SCALE GENOMIC DNA]</scope>
    <source>
        <strain evidence="3 4">AGMB10547</strain>
    </source>
</reference>
<dbReference type="RefSeq" id="WP_219963824.1">
    <property type="nucleotide sequence ID" value="NZ_JAGFNZ010000001.1"/>
</dbReference>
<dbReference type="Proteomes" id="UP000719942">
    <property type="component" value="Unassembled WGS sequence"/>
</dbReference>
<accession>A0ABS7DLI3</accession>
<feature type="transmembrane region" description="Helical" evidence="1">
    <location>
        <begin position="40"/>
        <end position="64"/>
    </location>
</feature>
<sequence>MSSTRKNIFSGIFFLLFAAFIYIESNFINLSKADPIGPQFFPRVIAIVMAILAVVQIVKNWVVLKKEKVQQTDEKAETKKSSSKMAFWLTVAMLIVYPLVIQYVGFIILTSVYLFCQIFLLLPEGSIRSKKNVIKAAIISVVFTVCVYFLFTKMFLIFLPSGLLG</sequence>
<protein>
    <submittedName>
        <fullName evidence="3">Tripartite tricarboxylate transporter TctB family protein</fullName>
    </submittedName>
</protein>
<evidence type="ECO:0000313" key="3">
    <source>
        <dbReference type="EMBL" id="MBW7571411.1"/>
    </source>
</evidence>
<gene>
    <name evidence="3" type="ORF">J5W02_01180</name>
</gene>
<evidence type="ECO:0000259" key="2">
    <source>
        <dbReference type="Pfam" id="PF07331"/>
    </source>
</evidence>
<feature type="transmembrane region" description="Helical" evidence="1">
    <location>
        <begin position="7"/>
        <end position="28"/>
    </location>
</feature>